<name>A0A1E7FJN1_9STRA</name>
<dbReference type="OrthoDB" id="46073at2759"/>
<dbReference type="InterPro" id="IPR003959">
    <property type="entry name" value="ATPase_AAA_core"/>
</dbReference>
<feature type="compositionally biased region" description="Gly residues" evidence="4">
    <location>
        <begin position="1392"/>
        <end position="1406"/>
    </location>
</feature>
<dbReference type="KEGG" id="fcy:FRACYDRAFT_236633"/>
<dbReference type="InterPro" id="IPR045055">
    <property type="entry name" value="DNA2/NAM7-like"/>
</dbReference>
<feature type="domain" description="DNA2/NAM7 helicase helicase" evidence="6">
    <location>
        <begin position="553"/>
        <end position="880"/>
    </location>
</feature>
<dbReference type="Gene3D" id="3.40.50.300">
    <property type="entry name" value="P-loop containing nucleotide triphosphate hydrolases"/>
    <property type="match status" value="3"/>
</dbReference>
<feature type="domain" description="ATPase AAA-type core" evidence="5">
    <location>
        <begin position="1666"/>
        <end position="1769"/>
    </location>
</feature>
<dbReference type="GO" id="GO:0031380">
    <property type="term" value="C:nuclear RNA-directed RNA polymerase complex"/>
    <property type="evidence" value="ECO:0007669"/>
    <property type="project" value="TreeGrafter"/>
</dbReference>
<proteinExistence type="predicted"/>
<organism evidence="8 9">
    <name type="scientific">Fragilariopsis cylindrus CCMP1102</name>
    <dbReference type="NCBI Taxonomy" id="635003"/>
    <lineage>
        <taxon>Eukaryota</taxon>
        <taxon>Sar</taxon>
        <taxon>Stramenopiles</taxon>
        <taxon>Ochrophyta</taxon>
        <taxon>Bacillariophyta</taxon>
        <taxon>Bacillariophyceae</taxon>
        <taxon>Bacillariophycidae</taxon>
        <taxon>Bacillariales</taxon>
        <taxon>Bacillariaceae</taxon>
        <taxon>Fragilariopsis</taxon>
    </lineage>
</organism>
<evidence type="ECO:0000256" key="1">
    <source>
        <dbReference type="ARBA" id="ARBA00022741"/>
    </source>
</evidence>
<dbReference type="PRINTS" id="PR00819">
    <property type="entry name" value="CBXCFQXSUPER"/>
</dbReference>
<evidence type="ECO:0000256" key="2">
    <source>
        <dbReference type="ARBA" id="ARBA00022840"/>
    </source>
</evidence>
<dbReference type="Pfam" id="PF13087">
    <property type="entry name" value="AAA_12"/>
    <property type="match status" value="1"/>
</dbReference>
<dbReference type="Pfam" id="PF00004">
    <property type="entry name" value="AAA"/>
    <property type="match status" value="1"/>
</dbReference>
<dbReference type="Pfam" id="PF13086">
    <property type="entry name" value="AAA_11"/>
    <property type="match status" value="1"/>
</dbReference>
<dbReference type="CDD" id="cd00009">
    <property type="entry name" value="AAA"/>
    <property type="match status" value="1"/>
</dbReference>
<feature type="compositionally biased region" description="Basic and acidic residues" evidence="4">
    <location>
        <begin position="25"/>
        <end position="42"/>
    </location>
</feature>
<dbReference type="GO" id="GO:0004386">
    <property type="term" value="F:helicase activity"/>
    <property type="evidence" value="ECO:0007669"/>
    <property type="project" value="InterPro"/>
</dbReference>
<dbReference type="PANTHER" id="PTHR10887:SF341">
    <property type="entry name" value="NFX1-TYPE ZINC FINGER-CONTAINING PROTEIN 1"/>
    <property type="match status" value="1"/>
</dbReference>
<dbReference type="GO" id="GO:0031048">
    <property type="term" value="P:regulatory ncRNA-mediated heterochromatin formation"/>
    <property type="evidence" value="ECO:0007669"/>
    <property type="project" value="TreeGrafter"/>
</dbReference>
<dbReference type="GO" id="GO:0016887">
    <property type="term" value="F:ATP hydrolysis activity"/>
    <property type="evidence" value="ECO:0007669"/>
    <property type="project" value="InterPro"/>
</dbReference>
<dbReference type="InterPro" id="IPR047187">
    <property type="entry name" value="SF1_C_Upf1"/>
</dbReference>
<evidence type="ECO:0000259" key="7">
    <source>
        <dbReference type="Pfam" id="PF13087"/>
    </source>
</evidence>
<feature type="region of interest" description="Disordered" evidence="4">
    <location>
        <begin position="1386"/>
        <end position="1441"/>
    </location>
</feature>
<keyword evidence="2" id="KW-0067">ATP-binding</keyword>
<dbReference type="SUPFAM" id="SSF52540">
    <property type="entry name" value="P-loop containing nucleoside triphosphate hydrolases"/>
    <property type="match status" value="2"/>
</dbReference>
<protein>
    <submittedName>
        <fullName evidence="8">p-loop containing nucleoside triphosphate hydrolase protein</fullName>
    </submittedName>
</protein>
<dbReference type="EMBL" id="KV784356">
    <property type="protein sequence ID" value="OEU18357.1"/>
    <property type="molecule type" value="Genomic_DNA"/>
</dbReference>
<dbReference type="PANTHER" id="PTHR10887">
    <property type="entry name" value="DNA2/NAM7 HELICASE FAMILY"/>
    <property type="match status" value="1"/>
</dbReference>
<dbReference type="CDD" id="cd18808">
    <property type="entry name" value="SF1_C_Upf1"/>
    <property type="match status" value="1"/>
</dbReference>
<evidence type="ECO:0000313" key="9">
    <source>
        <dbReference type="Proteomes" id="UP000095751"/>
    </source>
</evidence>
<dbReference type="InParanoid" id="A0A1E7FJN1"/>
<keyword evidence="1" id="KW-0547">Nucleotide-binding</keyword>
<dbReference type="GO" id="GO:0005524">
    <property type="term" value="F:ATP binding"/>
    <property type="evidence" value="ECO:0007669"/>
    <property type="project" value="UniProtKB-KW"/>
</dbReference>
<feature type="domain" description="DNA2/NAM7 helicase-like C-terminal" evidence="7">
    <location>
        <begin position="896"/>
        <end position="1116"/>
    </location>
</feature>
<dbReference type="InterPro" id="IPR027417">
    <property type="entry name" value="P-loop_NTPase"/>
</dbReference>
<dbReference type="InterPro" id="IPR041679">
    <property type="entry name" value="DNA2/NAM7-like_C"/>
</dbReference>
<feature type="coiled-coil region" evidence="3">
    <location>
        <begin position="1260"/>
        <end position="1294"/>
    </location>
</feature>
<keyword evidence="9" id="KW-1185">Reference proteome</keyword>
<dbReference type="InterPro" id="IPR041677">
    <property type="entry name" value="DNA2/NAM7_AAA_11"/>
</dbReference>
<dbReference type="FunFam" id="3.40.50.300:FF:001660">
    <property type="entry name" value="NF-X1 finger and helicase protein, putative"/>
    <property type="match status" value="1"/>
</dbReference>
<dbReference type="CDD" id="cd17936">
    <property type="entry name" value="EEXXEc_NFX1"/>
    <property type="match status" value="1"/>
</dbReference>
<reference evidence="8 9" key="1">
    <citation type="submission" date="2016-09" db="EMBL/GenBank/DDBJ databases">
        <title>Extensive genetic diversity and differential bi-allelic expression allows diatom success in the polar Southern Ocean.</title>
        <authorList>
            <consortium name="DOE Joint Genome Institute"/>
            <person name="Mock T."/>
            <person name="Otillar R.P."/>
            <person name="Strauss J."/>
            <person name="Dupont C."/>
            <person name="Frickenhaus S."/>
            <person name="Maumus F."/>
            <person name="Mcmullan M."/>
            <person name="Sanges R."/>
            <person name="Schmutz J."/>
            <person name="Toseland A."/>
            <person name="Valas R."/>
            <person name="Veluchamy A."/>
            <person name="Ward B.J."/>
            <person name="Allen A."/>
            <person name="Barry K."/>
            <person name="Falciatore A."/>
            <person name="Ferrante M."/>
            <person name="Fortunato A.E."/>
            <person name="Gloeckner G."/>
            <person name="Gruber A."/>
            <person name="Hipkin R."/>
            <person name="Janech M."/>
            <person name="Kroth P."/>
            <person name="Leese F."/>
            <person name="Lindquist E."/>
            <person name="Lyon B.R."/>
            <person name="Martin J."/>
            <person name="Mayer C."/>
            <person name="Parker M."/>
            <person name="Quesneville H."/>
            <person name="Raymond J."/>
            <person name="Uhlig C."/>
            <person name="Valentin K.U."/>
            <person name="Worden A.Z."/>
            <person name="Armbrust E.V."/>
            <person name="Bowler C."/>
            <person name="Green B."/>
            <person name="Moulton V."/>
            <person name="Van Oosterhout C."/>
            <person name="Grigoriev I."/>
        </authorList>
    </citation>
    <scope>NUCLEOTIDE SEQUENCE [LARGE SCALE GENOMIC DNA]</scope>
    <source>
        <strain evidence="8 9">CCMP1102</strain>
    </source>
</reference>
<keyword evidence="3" id="KW-0175">Coiled coil</keyword>
<evidence type="ECO:0000256" key="3">
    <source>
        <dbReference type="SAM" id="Coils"/>
    </source>
</evidence>
<feature type="region of interest" description="Disordered" evidence="4">
    <location>
        <begin position="1"/>
        <end position="52"/>
    </location>
</feature>
<evidence type="ECO:0000313" key="8">
    <source>
        <dbReference type="EMBL" id="OEU18357.1"/>
    </source>
</evidence>
<dbReference type="InterPro" id="IPR000641">
    <property type="entry name" value="CbxX/CfxQ"/>
</dbReference>
<gene>
    <name evidence="8" type="ORF">FRACYDRAFT_236633</name>
</gene>
<accession>A0A1E7FJN1</accession>
<dbReference type="Proteomes" id="UP000095751">
    <property type="component" value="Unassembled WGS sequence"/>
</dbReference>
<evidence type="ECO:0000256" key="4">
    <source>
        <dbReference type="SAM" id="MobiDB-lite"/>
    </source>
</evidence>
<evidence type="ECO:0000259" key="6">
    <source>
        <dbReference type="Pfam" id="PF13086"/>
    </source>
</evidence>
<keyword evidence="8" id="KW-0378">Hydrolase</keyword>
<sequence length="1778" mass="197948">MGRKGRGRGGNGGGNRDGKAPTAVDDDKSLWKTDNKSNEKGKGNSTRAGKNKPRYLSYTDKLKCGEKELENSRDAQQFFKILSRDYQDGKKLALHFDEDMDHVLKEATELLYPDVSEPMKLLAAMGGEALTQGVYKDRTLRCFETLYGAEEFVSTLTQHLTTGRLTGPTDHSTIAWFILQLGKSGNEEVLNDPLAREQIEFFKMSSNQVGFPQLSNQLDVVFQAKKKDYGNEETVGSDNIGAAAETGVVSLDAAQRMMRPPGVRDHDNDKENYRTISIIPTTSELQSKETPYLPPADGSEYIDNPEAAILDRQFRLMREDLVGTVKDELKDEFQIKAHQRRRLLPDPFIVGFGMKPEPHVIVRVSIPSRLQQRIQSMKNSEASEFFEKGPGKRILQHGTLVMLVYDATMTTMTGVTSRKKKDRDIRISAVGTIVERMKPLKIIPVPETSKKTRVLEVGISFTPESMRAITPLLQKFESKKKGVSMIGTNGGLFNASAGLFSLLPVLKALVKMDQIPMRDQLVHLHEPQKPNLSHGGKRFLDLSSSLQEAVASDQAQKCALEEMFKSNTVLVQGPPGTGKTYVGVQMVKAMLESQKESTLRILCLCYTNHALDSFLLDLIKAGVPKELFIRLGSSPKIDPQIKDRCLGVANSSVDKQFGKQASAAYAVIKKESERLELRFKEILEDITDKSVWGKSESWWQTISGWMESEYYEELDQLQVPDTADADGFQRTGIGGKNMKRNYLWERWFTGNGRGIFQKGNTKPTGLWELKKDERKSLIDEWNEEWIQPKLDLLVSTMESLQKNVEALRTLRRHNDLRVLEEATIIGCTTVAAAKFQGMINPDVVIVEEAGEILESHILANLGDKCEQLIMIGDHKQLRPKIDNYSLTQESQNGFDLNVSLFERLVLAPASQIPVIPLTVQHRMRPEISRIIRGMALYDKLEDHDSTKGRNNVCGVANDVVFIDHRFPEKADEATAAVGMETKVNPYEVDMVVSIAKYIIQQGQYSTDQITILTPYLGQLSLIRKKLQETKLGSHLSDQDFGDLVRHNLNDGSGGHADKKIRIATVDNFQGEESDVVIISLVRSDPVGGRIGFLSSEQRINVLFSRAREGMYIVGNLESLTECASKPGRELWSNLKAVFDDGNNVYDYFPANCQKHKTLHNIRTPEDFVRLAPEGGCALKCTLLLECGHQCPKRCHGHVERVHSLVKCKEKVEDVCSYGHKQLRECYSTVKCTKTTKWLCPRGHSLQGMCQKGRPKTCKACDRLEKLEEEAEREAEEQERKLHEREEHLAATKSKLATIVGSQESASKFKLIELEQKLLDEEVSRALAPTSVDSDSDSLDSVIDTNIGSIQKENSKELIETDDGDTQAEDVVSALALAFEVEGSAVCNNDSGDSGGDSGGDGGGDGGGGDDEGDDNNSVTSVGHSAPCSVEITRTKNPTKKLDDTAKSIPLQIPLKSNSLFRNADFCDAIQKFQAELFLEADDVIENCFNIKQNKSNTDTLHAFRYLIHDSLDPSEKKWEEAHSYANKMKKPKSFNEAIQSWASFVSFASTNEFPSIAKEIAGLFFSYKDISNDAANSLLEIGRHRAKQICSSISVKPSKEIEVEAIIKKEWINISMQDPNAPAVVNEVLRMTGLNEVKQALIDQYNRIRIAQLQGDDSASSYNVRFEGNPGTGKTTIARHYSTFLQQLTVLPENSITLDVTAASLKNKGISHLEELLENVRQAGGGVIFIDEAYQLAKGVNGESILDFILPICESLDGPYGKLVWILAGYPKEMGKTI</sequence>
<evidence type="ECO:0000259" key="5">
    <source>
        <dbReference type="Pfam" id="PF00004"/>
    </source>
</evidence>